<keyword evidence="1" id="KW-1133">Transmembrane helix</keyword>
<gene>
    <name evidence="3" type="ORF">Naga_100096g13</name>
</gene>
<comment type="caution">
    <text evidence="3">The sequence shown here is derived from an EMBL/GenBank/DDBJ whole genome shotgun (WGS) entry which is preliminary data.</text>
</comment>
<feature type="chain" id="PRO_5004901455" evidence="2">
    <location>
        <begin position="36"/>
        <end position="129"/>
    </location>
</feature>
<keyword evidence="1" id="KW-0812">Transmembrane</keyword>
<feature type="transmembrane region" description="Helical" evidence="1">
    <location>
        <begin position="98"/>
        <end position="120"/>
    </location>
</feature>
<proteinExistence type="predicted"/>
<accession>W7U2Z6</accession>
<organism evidence="3 4">
    <name type="scientific">Nannochloropsis gaditana</name>
    <dbReference type="NCBI Taxonomy" id="72520"/>
    <lineage>
        <taxon>Eukaryota</taxon>
        <taxon>Sar</taxon>
        <taxon>Stramenopiles</taxon>
        <taxon>Ochrophyta</taxon>
        <taxon>Eustigmatophyceae</taxon>
        <taxon>Eustigmatales</taxon>
        <taxon>Monodopsidaceae</taxon>
        <taxon>Nannochloropsis</taxon>
    </lineage>
</organism>
<sequence length="129" mass="13618">MMAGAARRSSHTALALAFVLTTFVAQAFLAPKTQGLPIARRSTPAASCGPLQAFESDWFSTAASSVASPPSSTTLIADYFSTVDEIAASIGNTPWLQFFIPTAVGMSISLAIVFSLYLAAQPYEPPERK</sequence>
<name>W7U2Z6_9STRA</name>
<evidence type="ECO:0000256" key="1">
    <source>
        <dbReference type="SAM" id="Phobius"/>
    </source>
</evidence>
<reference evidence="3 4" key="1">
    <citation type="journal article" date="2014" name="Mol. Plant">
        <title>Chromosome Scale Genome Assembly and Transcriptome Profiling of Nannochloropsis gaditana in Nitrogen Depletion.</title>
        <authorList>
            <person name="Corteggiani Carpinelli E."/>
            <person name="Telatin A."/>
            <person name="Vitulo N."/>
            <person name="Forcato C."/>
            <person name="D'Angelo M."/>
            <person name="Schiavon R."/>
            <person name="Vezzi A."/>
            <person name="Giacometti G.M."/>
            <person name="Morosinotto T."/>
            <person name="Valle G."/>
        </authorList>
    </citation>
    <scope>NUCLEOTIDE SEQUENCE [LARGE SCALE GENOMIC DNA]</scope>
    <source>
        <strain evidence="3 4">B-31</strain>
    </source>
</reference>
<keyword evidence="2" id="KW-0732">Signal</keyword>
<dbReference type="EMBL" id="AZIL01000040">
    <property type="protein sequence ID" value="EWM30168.1"/>
    <property type="molecule type" value="Genomic_DNA"/>
</dbReference>
<dbReference type="AlphaFoldDB" id="W7U2Z6"/>
<dbReference type="Proteomes" id="UP000019335">
    <property type="component" value="Chromosome 1"/>
</dbReference>
<keyword evidence="1" id="KW-0472">Membrane</keyword>
<keyword evidence="4" id="KW-1185">Reference proteome</keyword>
<dbReference type="OrthoDB" id="10372146at2759"/>
<feature type="signal peptide" evidence="2">
    <location>
        <begin position="1"/>
        <end position="35"/>
    </location>
</feature>
<evidence type="ECO:0000313" key="4">
    <source>
        <dbReference type="Proteomes" id="UP000019335"/>
    </source>
</evidence>
<evidence type="ECO:0000313" key="3">
    <source>
        <dbReference type="EMBL" id="EWM30168.1"/>
    </source>
</evidence>
<protein>
    <submittedName>
        <fullName evidence="3">Uncharacterized protein</fullName>
    </submittedName>
</protein>
<evidence type="ECO:0000256" key="2">
    <source>
        <dbReference type="SAM" id="SignalP"/>
    </source>
</evidence>